<accession>A0A0C2I639</accession>
<protein>
    <submittedName>
        <fullName evidence="1">Uncharacterized protein</fullName>
    </submittedName>
</protein>
<dbReference type="OrthoDB" id="26387at2759"/>
<dbReference type="EMBL" id="JWZT01005525">
    <property type="protein sequence ID" value="KII60653.1"/>
    <property type="molecule type" value="Genomic_DNA"/>
</dbReference>
<evidence type="ECO:0000313" key="1">
    <source>
        <dbReference type="EMBL" id="KII60653.1"/>
    </source>
</evidence>
<sequence length="340" mass="39585">MDPELFLKYLLFNICPSVLERIDVETPISSILDSKEFYCGYNIRYLFVLVYNALVERHFVGVYENPEYQWERRQAIHLLALGSLTLKDIREDVLIYRKLTAIGGDLMNMKADPAIKDVSYLSTIGNEKFRSLKPEYFSIINVFFFLYCYYDRPNKDQEFLQLYQNKQCKFEILDIPELRHHFKGINNFLFSKACSDLLVSVLVEWHQDSVPKFARVVNNLIITCMSLCLMLKVSLTHNIKPAIQKTIDLIFGVREDLGDLNIMLFLVSMKGKVNHAVLSSVVDYLMELSQIQPDVFSGLSENPSDMKMITKKCQELALKNFQSNLQEHPEFDFHNNQKSI</sequence>
<gene>
    <name evidence="1" type="ORF">RF11_10517</name>
</gene>
<proteinExistence type="predicted"/>
<dbReference type="AlphaFoldDB" id="A0A0C2I639"/>
<keyword evidence="2" id="KW-1185">Reference proteome</keyword>
<comment type="caution">
    <text evidence="1">The sequence shown here is derived from an EMBL/GenBank/DDBJ whole genome shotgun (WGS) entry which is preliminary data.</text>
</comment>
<organism evidence="1 2">
    <name type="scientific">Thelohanellus kitauei</name>
    <name type="common">Myxosporean</name>
    <dbReference type="NCBI Taxonomy" id="669202"/>
    <lineage>
        <taxon>Eukaryota</taxon>
        <taxon>Metazoa</taxon>
        <taxon>Cnidaria</taxon>
        <taxon>Myxozoa</taxon>
        <taxon>Myxosporea</taxon>
        <taxon>Bivalvulida</taxon>
        <taxon>Platysporina</taxon>
        <taxon>Myxobolidae</taxon>
        <taxon>Thelohanellus</taxon>
    </lineage>
</organism>
<evidence type="ECO:0000313" key="2">
    <source>
        <dbReference type="Proteomes" id="UP000031668"/>
    </source>
</evidence>
<dbReference type="Proteomes" id="UP000031668">
    <property type="component" value="Unassembled WGS sequence"/>
</dbReference>
<reference evidence="1 2" key="1">
    <citation type="journal article" date="2014" name="Genome Biol. Evol.">
        <title>The genome of the myxosporean Thelohanellus kitauei shows adaptations to nutrient acquisition within its fish host.</title>
        <authorList>
            <person name="Yang Y."/>
            <person name="Xiong J."/>
            <person name="Zhou Z."/>
            <person name="Huo F."/>
            <person name="Miao W."/>
            <person name="Ran C."/>
            <person name="Liu Y."/>
            <person name="Zhang J."/>
            <person name="Feng J."/>
            <person name="Wang M."/>
            <person name="Wang M."/>
            <person name="Wang L."/>
            <person name="Yao B."/>
        </authorList>
    </citation>
    <scope>NUCLEOTIDE SEQUENCE [LARGE SCALE GENOMIC DNA]</scope>
    <source>
        <strain evidence="1">Wuqing</strain>
    </source>
</reference>
<name>A0A0C2I639_THEKT</name>